<name>X1GMF5_9ZZZZ</name>
<reference evidence="1" key="1">
    <citation type="journal article" date="2014" name="Front. Microbiol.">
        <title>High frequency of phylogenetically diverse reductive dehalogenase-homologous genes in deep subseafloor sedimentary metagenomes.</title>
        <authorList>
            <person name="Kawai M."/>
            <person name="Futagami T."/>
            <person name="Toyoda A."/>
            <person name="Takaki Y."/>
            <person name="Nishi S."/>
            <person name="Hori S."/>
            <person name="Arai W."/>
            <person name="Tsubouchi T."/>
            <person name="Morono Y."/>
            <person name="Uchiyama I."/>
            <person name="Ito T."/>
            <person name="Fujiyama A."/>
            <person name="Inagaki F."/>
            <person name="Takami H."/>
        </authorList>
    </citation>
    <scope>NUCLEOTIDE SEQUENCE</scope>
    <source>
        <strain evidence="1">Expedition CK06-06</strain>
    </source>
</reference>
<evidence type="ECO:0000313" key="1">
    <source>
        <dbReference type="EMBL" id="GAH34183.1"/>
    </source>
</evidence>
<proteinExistence type="predicted"/>
<dbReference type="AlphaFoldDB" id="X1GMF5"/>
<organism evidence="1">
    <name type="scientific">marine sediment metagenome</name>
    <dbReference type="NCBI Taxonomy" id="412755"/>
    <lineage>
        <taxon>unclassified sequences</taxon>
        <taxon>metagenomes</taxon>
        <taxon>ecological metagenomes</taxon>
    </lineage>
</organism>
<protein>
    <submittedName>
        <fullName evidence="1">Uncharacterized protein</fullName>
    </submittedName>
</protein>
<gene>
    <name evidence="1" type="ORF">S03H2_20077</name>
</gene>
<comment type="caution">
    <text evidence="1">The sequence shown here is derived from an EMBL/GenBank/DDBJ whole genome shotgun (WGS) entry which is preliminary data.</text>
</comment>
<accession>X1GMF5</accession>
<dbReference type="EMBL" id="BARU01010547">
    <property type="protein sequence ID" value="GAH34183.1"/>
    <property type="molecule type" value="Genomic_DNA"/>
</dbReference>
<sequence length="72" mass="8450">MTRQEHLEWCKQRALEYIDMGDSSKAWASMCSDLNKHEETRRHSGIELGMRLIFAGHLASLDQMRKFILGFH</sequence>